<evidence type="ECO:0000256" key="1">
    <source>
        <dbReference type="ARBA" id="ARBA00012528"/>
    </source>
</evidence>
<dbReference type="Proteomes" id="UP000427716">
    <property type="component" value="Chromosome"/>
</dbReference>
<proteinExistence type="predicted"/>
<dbReference type="Gene3D" id="3.30.70.270">
    <property type="match status" value="1"/>
</dbReference>
<dbReference type="GO" id="GO:1902201">
    <property type="term" value="P:negative regulation of bacterial-type flagellum-dependent cell motility"/>
    <property type="evidence" value="ECO:0007669"/>
    <property type="project" value="TreeGrafter"/>
</dbReference>
<dbReference type="InterPro" id="IPR043128">
    <property type="entry name" value="Rev_trsase/Diguanyl_cyclase"/>
</dbReference>
<dbReference type="GO" id="GO:0005886">
    <property type="term" value="C:plasma membrane"/>
    <property type="evidence" value="ECO:0007669"/>
    <property type="project" value="TreeGrafter"/>
</dbReference>
<feature type="domain" description="GGDEF" evidence="4">
    <location>
        <begin position="328"/>
        <end position="460"/>
    </location>
</feature>
<evidence type="ECO:0000256" key="2">
    <source>
        <dbReference type="ARBA" id="ARBA00034247"/>
    </source>
</evidence>
<dbReference type="CDD" id="cd01949">
    <property type="entry name" value="GGDEF"/>
    <property type="match status" value="1"/>
</dbReference>
<comment type="catalytic activity">
    <reaction evidence="2">
        <text>2 GTP = 3',3'-c-di-GMP + 2 diphosphate</text>
        <dbReference type="Rhea" id="RHEA:24898"/>
        <dbReference type="ChEBI" id="CHEBI:33019"/>
        <dbReference type="ChEBI" id="CHEBI:37565"/>
        <dbReference type="ChEBI" id="CHEBI:58805"/>
        <dbReference type="EC" id="2.7.7.65"/>
    </reaction>
</comment>
<evidence type="ECO:0000256" key="3">
    <source>
        <dbReference type="SAM" id="Coils"/>
    </source>
</evidence>
<dbReference type="RefSeq" id="WP_156574569.1">
    <property type="nucleotide sequence ID" value="NZ_CP046415.1"/>
</dbReference>
<keyword evidence="3" id="KW-0175">Coiled coil</keyword>
<accession>A0A6I6D220</accession>
<dbReference type="EMBL" id="CP046415">
    <property type="protein sequence ID" value="QGT78938.1"/>
    <property type="molecule type" value="Genomic_DNA"/>
</dbReference>
<dbReference type="InterPro" id="IPR029787">
    <property type="entry name" value="Nucleotide_cyclase"/>
</dbReference>
<dbReference type="PROSITE" id="PS50887">
    <property type="entry name" value="GGDEF"/>
    <property type="match status" value="1"/>
</dbReference>
<protein>
    <recommendedName>
        <fullName evidence="1">diguanylate cyclase</fullName>
        <ecNumber evidence="1">2.7.7.65</ecNumber>
    </recommendedName>
</protein>
<sequence length="461" mass="53235">MAESGDFYRKSYERMLREFTRLEDHDLRLVKLFKLTVSRTLIAVEKAYPSLVPLCNRIRSHVSRQADADFPLDRLQVDIEQLSQRLRELESGRDNAAPADEKPDNSRAEYQRKLFVREFIPQMLEGIAFIAPLESHRKQLLEAIGAHQFDAHPSLLIDRTVALINEMRQMIEQEKTELTLFLDEIKASVQKIEEDAFHQGKQAEERRGKLRRFDNMLGRTVGKLKKEIEQAEDIETIKQTVRDQIEQLHGKVRDFHETEGRRLAEFESQNLRLRGYLTTVIKRAQMHENKLKEKCADRNRCMLTALPNAFAFEQQLRMELARLRPGRPPISMLFVDIDHLKTIVKSDGQQTADKILIVLVQTISRMIHYSDYFARIGTDEFAILLKEQDGDAAMELAEAIRARVMRTRLRHGAKSLSLTLSCGVTELEVGQTSEEAYRHALEALQHAKALGGNRCQRIGPR</sequence>
<dbReference type="GO" id="GO:0052621">
    <property type="term" value="F:diguanylate cyclase activity"/>
    <property type="evidence" value="ECO:0007669"/>
    <property type="project" value="UniProtKB-EC"/>
</dbReference>
<name>A0A6I6D220_9GAMM</name>
<reference evidence="5 6" key="1">
    <citation type="submission" date="2019-11" db="EMBL/GenBank/DDBJ databases">
        <authorList>
            <person name="Zhang J."/>
            <person name="Sun C."/>
        </authorList>
    </citation>
    <scope>NUCLEOTIDE SEQUENCE [LARGE SCALE GENOMIC DNA]</scope>
    <source>
        <strain evidence="6">sp2</strain>
    </source>
</reference>
<evidence type="ECO:0000313" key="5">
    <source>
        <dbReference type="EMBL" id="QGT78938.1"/>
    </source>
</evidence>
<organism evidence="5 6">
    <name type="scientific">Guyparkeria halophila</name>
    <dbReference type="NCBI Taxonomy" id="47960"/>
    <lineage>
        <taxon>Bacteria</taxon>
        <taxon>Pseudomonadati</taxon>
        <taxon>Pseudomonadota</taxon>
        <taxon>Gammaproteobacteria</taxon>
        <taxon>Chromatiales</taxon>
        <taxon>Thioalkalibacteraceae</taxon>
        <taxon>Guyparkeria</taxon>
    </lineage>
</organism>
<dbReference type="Pfam" id="PF00990">
    <property type="entry name" value="GGDEF"/>
    <property type="match status" value="1"/>
</dbReference>
<dbReference type="InterPro" id="IPR050469">
    <property type="entry name" value="Diguanylate_Cyclase"/>
</dbReference>
<dbReference type="GO" id="GO:0043709">
    <property type="term" value="P:cell adhesion involved in single-species biofilm formation"/>
    <property type="evidence" value="ECO:0007669"/>
    <property type="project" value="TreeGrafter"/>
</dbReference>
<gene>
    <name evidence="5" type="ORF">GM160_08545</name>
</gene>
<dbReference type="KEGG" id="ghl:GM160_08545"/>
<dbReference type="SUPFAM" id="SSF55073">
    <property type="entry name" value="Nucleotide cyclase"/>
    <property type="match status" value="1"/>
</dbReference>
<dbReference type="PANTHER" id="PTHR45138:SF9">
    <property type="entry name" value="DIGUANYLATE CYCLASE DGCM-RELATED"/>
    <property type="match status" value="1"/>
</dbReference>
<dbReference type="InterPro" id="IPR000160">
    <property type="entry name" value="GGDEF_dom"/>
</dbReference>
<feature type="coiled-coil region" evidence="3">
    <location>
        <begin position="157"/>
        <end position="184"/>
    </location>
</feature>
<dbReference type="PANTHER" id="PTHR45138">
    <property type="entry name" value="REGULATORY COMPONENTS OF SENSORY TRANSDUCTION SYSTEM"/>
    <property type="match status" value="1"/>
</dbReference>
<dbReference type="SMART" id="SM00267">
    <property type="entry name" value="GGDEF"/>
    <property type="match status" value="1"/>
</dbReference>
<evidence type="ECO:0000313" key="6">
    <source>
        <dbReference type="Proteomes" id="UP000427716"/>
    </source>
</evidence>
<dbReference type="EC" id="2.7.7.65" evidence="1"/>
<keyword evidence="6" id="KW-1185">Reference proteome</keyword>
<dbReference type="NCBIfam" id="TIGR00254">
    <property type="entry name" value="GGDEF"/>
    <property type="match status" value="1"/>
</dbReference>
<evidence type="ECO:0000259" key="4">
    <source>
        <dbReference type="PROSITE" id="PS50887"/>
    </source>
</evidence>
<dbReference type="AlphaFoldDB" id="A0A6I6D220"/>